<accession>A0A8H4W4C1</accession>
<dbReference type="Proteomes" id="UP000566819">
    <property type="component" value="Unassembled WGS sequence"/>
</dbReference>
<dbReference type="PROSITE" id="PS50048">
    <property type="entry name" value="ZN2_CY6_FUNGAL_2"/>
    <property type="match status" value="1"/>
</dbReference>
<dbReference type="AlphaFoldDB" id="A0A8H4W4C1"/>
<evidence type="ECO:0000313" key="4">
    <source>
        <dbReference type="Proteomes" id="UP000566819"/>
    </source>
</evidence>
<dbReference type="CDD" id="cd00067">
    <property type="entry name" value="GAL4"/>
    <property type="match status" value="1"/>
</dbReference>
<feature type="domain" description="Zn(2)-C6 fungal-type" evidence="2">
    <location>
        <begin position="9"/>
        <end position="37"/>
    </location>
</feature>
<organism evidence="3 4">
    <name type="scientific">Cudoniella acicularis</name>
    <dbReference type="NCBI Taxonomy" id="354080"/>
    <lineage>
        <taxon>Eukaryota</taxon>
        <taxon>Fungi</taxon>
        <taxon>Dikarya</taxon>
        <taxon>Ascomycota</taxon>
        <taxon>Pezizomycotina</taxon>
        <taxon>Leotiomycetes</taxon>
        <taxon>Helotiales</taxon>
        <taxon>Tricladiaceae</taxon>
        <taxon>Cudoniella</taxon>
    </lineage>
</organism>
<evidence type="ECO:0000259" key="2">
    <source>
        <dbReference type="PROSITE" id="PS50048"/>
    </source>
</evidence>
<dbReference type="EMBL" id="JAAMPI010000273">
    <property type="protein sequence ID" value="KAF4633282.1"/>
    <property type="molecule type" value="Genomic_DNA"/>
</dbReference>
<keyword evidence="1" id="KW-0539">Nucleus</keyword>
<name>A0A8H4W4C1_9HELO</name>
<dbReference type="InterPro" id="IPR036864">
    <property type="entry name" value="Zn2-C6_fun-type_DNA-bd_sf"/>
</dbReference>
<dbReference type="GO" id="GO:0000981">
    <property type="term" value="F:DNA-binding transcription factor activity, RNA polymerase II-specific"/>
    <property type="evidence" value="ECO:0007669"/>
    <property type="project" value="InterPro"/>
</dbReference>
<evidence type="ECO:0000256" key="1">
    <source>
        <dbReference type="ARBA" id="ARBA00023242"/>
    </source>
</evidence>
<dbReference type="SMART" id="SM00066">
    <property type="entry name" value="GAL4"/>
    <property type="match status" value="1"/>
</dbReference>
<gene>
    <name evidence="3" type="ORF">G7Y89_g4828</name>
</gene>
<sequence>MVGVLTSNRCANCRKRKKKCDEKQPSCTQCIKGGWVCPGYPTTWKFVDEAPRLADHYAGRKYIYDPINSRLESAYSRCLERKTNHDDWVMGWENVQSNDTPMKLEVPRFLNLNPLGSALVYCLDCKVKGDLMPLPLFGSFFGLIPARLGHNLALDDAVACLCSIYSYTPSTPYKFNEKVYQSYVKALSSLRAYLNDESARMEPETLCASILLQMSELVVNIDSGEWSHLARGTSTLFSSRGIQRYQTAFEQAMLHSQLSYIIGQSMKFREDCFLRSSEWQTLLAESSDWLLESPHSTTLMLKSQMCAILVKMPGLLEQHSKLAARSFNQSDWEEQTDMFTQNAFTILRDFQKWLRVQAEPHFLRSPLPMSLSTQQNIEYPDIIFGVLDCVANTAIITIHKILRSVYHTRSQQGSSGQPAGQQWMEIGAMLEDPDTIERRCQRAVSAFHFVQAQSKLAAKPLGFGIQQIQSGNSNSAAGSSKNN</sequence>
<comment type="caution">
    <text evidence="3">The sequence shown here is derived from an EMBL/GenBank/DDBJ whole genome shotgun (WGS) entry which is preliminary data.</text>
</comment>
<dbReference type="GO" id="GO:0008270">
    <property type="term" value="F:zinc ion binding"/>
    <property type="evidence" value="ECO:0007669"/>
    <property type="project" value="InterPro"/>
</dbReference>
<dbReference type="OrthoDB" id="4314040at2759"/>
<dbReference type="InterPro" id="IPR053178">
    <property type="entry name" value="Osmoadaptation_assoc"/>
</dbReference>
<keyword evidence="4" id="KW-1185">Reference proteome</keyword>
<evidence type="ECO:0000313" key="3">
    <source>
        <dbReference type="EMBL" id="KAF4633282.1"/>
    </source>
</evidence>
<reference evidence="3 4" key="1">
    <citation type="submission" date="2020-03" db="EMBL/GenBank/DDBJ databases">
        <title>Draft Genome Sequence of Cudoniella acicularis.</title>
        <authorList>
            <person name="Buettner E."/>
            <person name="Kellner H."/>
        </authorList>
    </citation>
    <scope>NUCLEOTIDE SEQUENCE [LARGE SCALE GENOMIC DNA]</scope>
    <source>
        <strain evidence="3 4">DSM 108380</strain>
    </source>
</reference>
<dbReference type="PANTHER" id="PTHR38111">
    <property type="entry name" value="ZN(2)-C6 FUNGAL-TYPE DOMAIN-CONTAINING PROTEIN-RELATED"/>
    <property type="match status" value="1"/>
</dbReference>
<dbReference type="Pfam" id="PF00172">
    <property type="entry name" value="Zn_clus"/>
    <property type="match status" value="1"/>
</dbReference>
<proteinExistence type="predicted"/>
<dbReference type="SUPFAM" id="SSF57701">
    <property type="entry name" value="Zn2/Cys6 DNA-binding domain"/>
    <property type="match status" value="1"/>
</dbReference>
<dbReference type="Gene3D" id="4.10.240.10">
    <property type="entry name" value="Zn(2)-C6 fungal-type DNA-binding domain"/>
    <property type="match status" value="1"/>
</dbReference>
<protein>
    <recommendedName>
        <fullName evidence="2">Zn(2)-C6 fungal-type domain-containing protein</fullName>
    </recommendedName>
</protein>
<dbReference type="InterPro" id="IPR001138">
    <property type="entry name" value="Zn2Cys6_DnaBD"/>
</dbReference>